<organism evidence="2 3">
    <name type="scientific">Varroa destructor</name>
    <name type="common">Honeybee mite</name>
    <dbReference type="NCBI Taxonomy" id="109461"/>
    <lineage>
        <taxon>Eukaryota</taxon>
        <taxon>Metazoa</taxon>
        <taxon>Ecdysozoa</taxon>
        <taxon>Arthropoda</taxon>
        <taxon>Chelicerata</taxon>
        <taxon>Arachnida</taxon>
        <taxon>Acari</taxon>
        <taxon>Parasitiformes</taxon>
        <taxon>Mesostigmata</taxon>
        <taxon>Gamasina</taxon>
        <taxon>Dermanyssoidea</taxon>
        <taxon>Varroidae</taxon>
        <taxon>Varroa</taxon>
    </lineage>
</organism>
<dbReference type="InterPro" id="IPR006186">
    <property type="entry name" value="Ser/Thr-sp_prot-phosphatase"/>
</dbReference>
<feature type="domain" description="Serine/threonine specific protein phosphatases" evidence="1">
    <location>
        <begin position="32"/>
        <end position="297"/>
    </location>
</feature>
<dbReference type="InterPro" id="IPR050341">
    <property type="entry name" value="PP1_catalytic_subunit"/>
</dbReference>
<dbReference type="GeneID" id="111248200"/>
<dbReference type="Gene3D" id="3.60.21.10">
    <property type="match status" value="1"/>
</dbReference>
<dbReference type="GO" id="GO:0005634">
    <property type="term" value="C:nucleus"/>
    <property type="evidence" value="ECO:0007669"/>
    <property type="project" value="TreeGrafter"/>
</dbReference>
<dbReference type="GO" id="GO:0004722">
    <property type="term" value="F:protein serine/threonine phosphatase activity"/>
    <property type="evidence" value="ECO:0007669"/>
    <property type="project" value="TreeGrafter"/>
</dbReference>
<evidence type="ECO:0000259" key="1">
    <source>
        <dbReference type="SMART" id="SM00156"/>
    </source>
</evidence>
<dbReference type="PRINTS" id="PR00114">
    <property type="entry name" value="STPHPHTASE"/>
</dbReference>
<dbReference type="GO" id="GO:0005737">
    <property type="term" value="C:cytoplasm"/>
    <property type="evidence" value="ECO:0007669"/>
    <property type="project" value="TreeGrafter"/>
</dbReference>
<dbReference type="AlphaFoldDB" id="A0A7M7JQX5"/>
<dbReference type="Pfam" id="PF00149">
    <property type="entry name" value="Metallophos"/>
    <property type="match status" value="1"/>
</dbReference>
<protein>
    <recommendedName>
        <fullName evidence="1">Serine/threonine specific protein phosphatases domain-containing protein</fullName>
    </recommendedName>
</protein>
<sequence length="312" mass="34710">MANVPVLDVTRVKNLIKILIDFGRTNLLISELKRDDIEYILDLGTDVLNKDESLICLQGPVMICGGLFGDLRNFLNLLDTAGMPPKTTYVVLGDIVNKGKNSIEVVCLLYCFKVLYPNKHFILRGEQESTDRVRKGGFKTEVKYRFDGDLYKKFVTSFSYLPLAAVIADKVLACHGGINSKVRTIDSIRSLERPLKSLNGAAAGVVLGVPINKVGASYVEDEVHEYDAGAVFQFLEANKLNLICRTQWAPAGYKYMDNRTVLNVISTRNFCGKNNPAAMVKIDKFGQLDIILCGDDIEPEKTTHVPKGRRTE</sequence>
<dbReference type="SUPFAM" id="SSF56300">
    <property type="entry name" value="Metallo-dependent phosphatases"/>
    <property type="match status" value="1"/>
</dbReference>
<dbReference type="InParanoid" id="A0A7M7JQX5"/>
<dbReference type="OrthoDB" id="6506823at2759"/>
<dbReference type="InterPro" id="IPR029052">
    <property type="entry name" value="Metallo-depent_PP-like"/>
</dbReference>
<dbReference type="PANTHER" id="PTHR11668:SF496">
    <property type="entry name" value="SERINE_THREONINE-PROTEIN PHOSPHATASE"/>
    <property type="match status" value="1"/>
</dbReference>
<dbReference type="PANTHER" id="PTHR11668">
    <property type="entry name" value="SERINE/THREONINE PROTEIN PHOSPHATASE"/>
    <property type="match status" value="1"/>
</dbReference>
<dbReference type="InterPro" id="IPR004843">
    <property type="entry name" value="Calcineurin-like_PHP"/>
</dbReference>
<evidence type="ECO:0000313" key="3">
    <source>
        <dbReference type="Proteomes" id="UP000594260"/>
    </source>
</evidence>
<dbReference type="KEGG" id="vde:111248200"/>
<dbReference type="Proteomes" id="UP000594260">
    <property type="component" value="Unplaced"/>
</dbReference>
<dbReference type="SMART" id="SM00156">
    <property type="entry name" value="PP2Ac"/>
    <property type="match status" value="1"/>
</dbReference>
<dbReference type="EnsemblMetazoa" id="XM_022800101">
    <property type="protein sequence ID" value="XP_022655836"/>
    <property type="gene ID" value="LOC111248200"/>
</dbReference>
<proteinExistence type="predicted"/>
<evidence type="ECO:0000313" key="2">
    <source>
        <dbReference type="EnsemblMetazoa" id="XP_022655836"/>
    </source>
</evidence>
<keyword evidence="3" id="KW-1185">Reference proteome</keyword>
<dbReference type="RefSeq" id="XP_022655836.1">
    <property type="nucleotide sequence ID" value="XM_022800101.1"/>
</dbReference>
<name>A0A7M7JQX5_VARDE</name>
<accession>A0A7M7JQX5</accession>
<reference evidence="2" key="1">
    <citation type="submission" date="2021-01" db="UniProtKB">
        <authorList>
            <consortium name="EnsemblMetazoa"/>
        </authorList>
    </citation>
    <scope>IDENTIFICATION</scope>
</reference>